<dbReference type="NCBIfam" id="NF038054">
    <property type="entry name" value="T3SS_SctI"/>
    <property type="match status" value="1"/>
</dbReference>
<reference evidence="1" key="1">
    <citation type="submission" date="2023-07" db="EMBL/GenBank/DDBJ databases">
        <title>A collection of bacterial strains from the Burkholderia cepacia Research Laboratory and Repository.</title>
        <authorList>
            <person name="Lipuma J."/>
            <person name="Spilker T."/>
            <person name="Caverly L."/>
        </authorList>
    </citation>
    <scope>NUCLEOTIDE SEQUENCE</scope>
    <source>
        <strain evidence="1">AU42020</strain>
    </source>
</reference>
<evidence type="ECO:0000313" key="2">
    <source>
        <dbReference type="Proteomes" id="UP001171606"/>
    </source>
</evidence>
<keyword evidence="2" id="KW-1185">Reference proteome</keyword>
<evidence type="ECO:0000313" key="1">
    <source>
        <dbReference type="EMBL" id="MDN7934733.1"/>
    </source>
</evidence>
<sequence>MEAVQAAVAVLRGGLVRDMGTPGEQVLPIESRIGIGFASLATETQQEYENLLATVRDENIDLSLEAMIDLQARLGDYRNRIELYSAVTRKGVSAVETLLRS</sequence>
<comment type="caution">
    <text evidence="1">The sequence shown here is derived from an EMBL/GenBank/DDBJ whole genome shotgun (WGS) entry which is preliminary data.</text>
</comment>
<proteinExistence type="predicted"/>
<accession>A0ABT8PI40</accession>
<dbReference type="Proteomes" id="UP001171606">
    <property type="component" value="Unassembled WGS sequence"/>
</dbReference>
<name>A0ABT8PI40_9BURK</name>
<dbReference type="InterPro" id="IPR047754">
    <property type="entry name" value="T3SS_SctI-like"/>
</dbReference>
<dbReference type="EMBL" id="JAUJSQ010000011">
    <property type="protein sequence ID" value="MDN7934733.1"/>
    <property type="molecule type" value="Genomic_DNA"/>
</dbReference>
<organism evidence="1 2">
    <name type="scientific">Burkholderia metallica</name>
    <dbReference type="NCBI Taxonomy" id="488729"/>
    <lineage>
        <taxon>Bacteria</taxon>
        <taxon>Pseudomonadati</taxon>
        <taxon>Pseudomonadota</taxon>
        <taxon>Betaproteobacteria</taxon>
        <taxon>Burkholderiales</taxon>
        <taxon>Burkholderiaceae</taxon>
        <taxon>Burkholderia</taxon>
        <taxon>Burkholderia cepacia complex</taxon>
    </lineage>
</organism>
<protein>
    <submittedName>
        <fullName evidence="1">Type III secretion system inner rod subunit SctI</fullName>
    </submittedName>
</protein>
<gene>
    <name evidence="1" type="primary">sctI</name>
    <name evidence="1" type="ORF">QZM52_25990</name>
</gene>
<dbReference type="RefSeq" id="WP_301756819.1">
    <property type="nucleotide sequence ID" value="NZ_JAUJSQ010000011.1"/>
</dbReference>